<organism evidence="3 4">
    <name type="scientific">Marinobacter albus</name>
    <dbReference type="NCBI Taxonomy" id="3030833"/>
    <lineage>
        <taxon>Bacteria</taxon>
        <taxon>Pseudomonadati</taxon>
        <taxon>Pseudomonadota</taxon>
        <taxon>Gammaproteobacteria</taxon>
        <taxon>Pseudomonadales</taxon>
        <taxon>Marinobacteraceae</taxon>
        <taxon>Marinobacter</taxon>
    </lineage>
</organism>
<keyword evidence="4" id="KW-1185">Reference proteome</keyword>
<reference evidence="3 4" key="1">
    <citation type="submission" date="2023-05" db="EMBL/GenBank/DDBJ databases">
        <title>Marinobacter albus sp. nov., a marine bacterium isolated from sand in a coastal intertidal zone of huludao.</title>
        <authorList>
            <person name="Deng T."/>
        </authorList>
    </citation>
    <scope>NUCLEOTIDE SEQUENCE [LARGE SCALE GENOMIC DNA]</scope>
    <source>
        <strain evidence="3 4">M216</strain>
    </source>
</reference>
<sequence>MKHSAITLILCSSAFVTGLAAASPIKIADVTGSWVNVTPGAPVVSGLNTDTIKWGNSNPDYQSGYAFLGNAAPAFHATEGEEFSLGEFMHFNHPIGGTPLTSAELKVTAMVNLDGVSQILESIFQFDHWETVNGPAAGETCANGESRESTINQYGCADRVTLALNESSSSYYAIGSKKYYLDITGFFQDGELAHELWTQERTTSTSLLSGIIRSSALEVPEPSSFALVALSLLGFFSRKMWRRG</sequence>
<dbReference type="Proteomes" id="UP001223547">
    <property type="component" value="Unassembled WGS sequence"/>
</dbReference>
<evidence type="ECO:0000259" key="2">
    <source>
        <dbReference type="Pfam" id="PF07589"/>
    </source>
</evidence>
<keyword evidence="1" id="KW-0732">Signal</keyword>
<dbReference type="NCBIfam" id="TIGR02595">
    <property type="entry name" value="PEP_CTERM"/>
    <property type="match status" value="1"/>
</dbReference>
<accession>A0ABT7HBE9</accession>
<dbReference type="InterPro" id="IPR013424">
    <property type="entry name" value="Ice-binding_C"/>
</dbReference>
<dbReference type="Pfam" id="PF07589">
    <property type="entry name" value="PEP-CTERM"/>
    <property type="match status" value="1"/>
</dbReference>
<feature type="signal peptide" evidence="1">
    <location>
        <begin position="1"/>
        <end position="22"/>
    </location>
</feature>
<gene>
    <name evidence="3" type="ORF">QQF73_08490</name>
</gene>
<feature type="chain" id="PRO_5045251044" evidence="1">
    <location>
        <begin position="23"/>
        <end position="244"/>
    </location>
</feature>
<feature type="domain" description="Ice-binding protein C-terminal" evidence="2">
    <location>
        <begin position="219"/>
        <end position="238"/>
    </location>
</feature>
<name>A0ABT7HBE9_9GAMM</name>
<dbReference type="NCBIfam" id="NF038125">
    <property type="entry name" value="PEP_CTERM_THxN"/>
    <property type="match status" value="1"/>
</dbReference>
<proteinExistence type="predicted"/>
<comment type="caution">
    <text evidence="3">The sequence shown here is derived from an EMBL/GenBank/DDBJ whole genome shotgun (WGS) entry which is preliminary data.</text>
</comment>
<evidence type="ECO:0000313" key="3">
    <source>
        <dbReference type="EMBL" id="MDK9557658.1"/>
    </source>
</evidence>
<dbReference type="RefSeq" id="WP_219865883.1">
    <property type="nucleotide sequence ID" value="NZ_JASSQD010000001.1"/>
</dbReference>
<dbReference type="EMBL" id="JASSQD010000001">
    <property type="protein sequence ID" value="MDK9557658.1"/>
    <property type="molecule type" value="Genomic_DNA"/>
</dbReference>
<protein>
    <submittedName>
        <fullName evidence="3">THxN family PEP-CTERM protein</fullName>
    </submittedName>
</protein>
<evidence type="ECO:0000256" key="1">
    <source>
        <dbReference type="SAM" id="SignalP"/>
    </source>
</evidence>
<dbReference type="NCBIfam" id="NF038131">
    <property type="entry name" value="choice_anch_K"/>
    <property type="match status" value="1"/>
</dbReference>
<evidence type="ECO:0000313" key="4">
    <source>
        <dbReference type="Proteomes" id="UP001223547"/>
    </source>
</evidence>
<dbReference type="InterPro" id="IPR047995">
    <property type="entry name" value="Choice_anch_K"/>
</dbReference>